<evidence type="ECO:0000259" key="1">
    <source>
        <dbReference type="Pfam" id="PF22890"/>
    </source>
</evidence>
<dbReference type="STRING" id="57577.A0A2K3LK64"/>
<name>A0A2K3LK64_TRIPR</name>
<sequence length="60" mass="6674">MSNATLTSPPKPPYISVFSEEESVIPGRLEAMLLEAKGSWDMAEKAYTSLLEDNPFKKAR</sequence>
<comment type="caution">
    <text evidence="2">The sequence shown here is derived from an EMBL/GenBank/DDBJ whole genome shotgun (WGS) entry which is preliminary data.</text>
</comment>
<dbReference type="EMBL" id="ASHM01035038">
    <property type="protein sequence ID" value="PNX78938.1"/>
    <property type="molecule type" value="Genomic_DNA"/>
</dbReference>
<proteinExistence type="predicted"/>
<protein>
    <submittedName>
        <fullName evidence="2">Er membrane protein complex subunit 2-like protein</fullName>
    </submittedName>
</protein>
<organism evidence="2 3">
    <name type="scientific">Trifolium pratense</name>
    <name type="common">Red clover</name>
    <dbReference type="NCBI Taxonomy" id="57577"/>
    <lineage>
        <taxon>Eukaryota</taxon>
        <taxon>Viridiplantae</taxon>
        <taxon>Streptophyta</taxon>
        <taxon>Embryophyta</taxon>
        <taxon>Tracheophyta</taxon>
        <taxon>Spermatophyta</taxon>
        <taxon>Magnoliopsida</taxon>
        <taxon>eudicotyledons</taxon>
        <taxon>Gunneridae</taxon>
        <taxon>Pentapetalae</taxon>
        <taxon>rosids</taxon>
        <taxon>fabids</taxon>
        <taxon>Fabales</taxon>
        <taxon>Fabaceae</taxon>
        <taxon>Papilionoideae</taxon>
        <taxon>50 kb inversion clade</taxon>
        <taxon>NPAAA clade</taxon>
        <taxon>Hologalegina</taxon>
        <taxon>IRL clade</taxon>
        <taxon>Trifolieae</taxon>
        <taxon>Trifolium</taxon>
    </lineage>
</organism>
<feature type="domain" description="EMC2 TPR-like" evidence="1">
    <location>
        <begin position="26"/>
        <end position="58"/>
    </location>
</feature>
<dbReference type="AlphaFoldDB" id="A0A2K3LK64"/>
<evidence type="ECO:0000313" key="2">
    <source>
        <dbReference type="EMBL" id="PNX78938.1"/>
    </source>
</evidence>
<gene>
    <name evidence="2" type="ORF">L195_g034921</name>
</gene>
<accession>A0A2K3LK64</accession>
<reference evidence="2 3" key="2">
    <citation type="journal article" date="2017" name="Front. Plant Sci.">
        <title>Gene Classification and Mining of Molecular Markers Useful in Red Clover (Trifolium pratense) Breeding.</title>
        <authorList>
            <person name="Istvanek J."/>
            <person name="Dluhosova J."/>
            <person name="Dluhos P."/>
            <person name="Patkova L."/>
            <person name="Nedelnik J."/>
            <person name="Repkova J."/>
        </authorList>
    </citation>
    <scope>NUCLEOTIDE SEQUENCE [LARGE SCALE GENOMIC DNA]</scope>
    <source>
        <strain evidence="3">cv. Tatra</strain>
        <tissue evidence="2">Young leaves</tissue>
    </source>
</reference>
<dbReference type="Proteomes" id="UP000236291">
    <property type="component" value="Unassembled WGS sequence"/>
</dbReference>
<reference evidence="2 3" key="1">
    <citation type="journal article" date="2014" name="Am. J. Bot.">
        <title>Genome assembly and annotation for red clover (Trifolium pratense; Fabaceae).</title>
        <authorList>
            <person name="Istvanek J."/>
            <person name="Jaros M."/>
            <person name="Krenek A."/>
            <person name="Repkova J."/>
        </authorList>
    </citation>
    <scope>NUCLEOTIDE SEQUENCE [LARGE SCALE GENOMIC DNA]</scope>
    <source>
        <strain evidence="3">cv. Tatra</strain>
        <tissue evidence="2">Young leaves</tissue>
    </source>
</reference>
<dbReference type="Pfam" id="PF22890">
    <property type="entry name" value="TPR_EMC2"/>
    <property type="match status" value="1"/>
</dbReference>
<dbReference type="InterPro" id="IPR055217">
    <property type="entry name" value="TPR_EMC2"/>
</dbReference>
<evidence type="ECO:0000313" key="3">
    <source>
        <dbReference type="Proteomes" id="UP000236291"/>
    </source>
</evidence>